<name>A0A1M6RGW0_9FIRM</name>
<reference evidence="1 2" key="1">
    <citation type="submission" date="2016-11" db="EMBL/GenBank/DDBJ databases">
        <authorList>
            <person name="Jaros S."/>
            <person name="Januszkiewicz K."/>
            <person name="Wedrychowicz H."/>
        </authorList>
    </citation>
    <scope>NUCLEOTIDE SEQUENCE [LARGE SCALE GENOMIC DNA]</scope>
    <source>
        <strain evidence="1 2">DSM 15480</strain>
    </source>
</reference>
<evidence type="ECO:0000313" key="2">
    <source>
        <dbReference type="Proteomes" id="UP000184301"/>
    </source>
</evidence>
<proteinExistence type="predicted"/>
<dbReference type="RefSeq" id="WP_084534048.1">
    <property type="nucleotide sequence ID" value="NZ_FQZY01000042.1"/>
</dbReference>
<dbReference type="InterPro" id="IPR024410">
    <property type="entry name" value="Phage_TAC_12"/>
</dbReference>
<dbReference type="EMBL" id="FQZY01000042">
    <property type="protein sequence ID" value="SHK31587.1"/>
    <property type="molecule type" value="Genomic_DNA"/>
</dbReference>
<accession>A0A1M6RGW0</accession>
<sequence>MMELTIENQVYQFHFGMGFLRDINKTVAMPVDGMPNVKKNVGLRYTIMKLYDGDVEGLEEVLNTANAGQSPRVTKMLLDSYIDDEDTDIDALFEEVMGFLKTANATKKETLSVLETIEKEKAKMAAKEVS</sequence>
<dbReference type="AlphaFoldDB" id="A0A1M6RGW0"/>
<protein>
    <submittedName>
        <fullName evidence="1">Phage tail assembly chaperone protein, TAC</fullName>
    </submittedName>
</protein>
<dbReference type="STRING" id="1121950.SAMN02745243_02693"/>
<evidence type="ECO:0000313" key="1">
    <source>
        <dbReference type="EMBL" id="SHK31587.1"/>
    </source>
</evidence>
<dbReference type="OrthoDB" id="2067392at2"/>
<gene>
    <name evidence="1" type="ORF">SAMN02745243_02693</name>
</gene>
<keyword evidence="2" id="KW-1185">Reference proteome</keyword>
<dbReference type="Proteomes" id="UP000184301">
    <property type="component" value="Unassembled WGS sequence"/>
</dbReference>
<dbReference type="Pfam" id="PF12363">
    <property type="entry name" value="Phage_TAC_12"/>
    <property type="match status" value="1"/>
</dbReference>
<organism evidence="1 2">
    <name type="scientific">Hespellia stercorisuis DSM 15480</name>
    <dbReference type="NCBI Taxonomy" id="1121950"/>
    <lineage>
        <taxon>Bacteria</taxon>
        <taxon>Bacillati</taxon>
        <taxon>Bacillota</taxon>
        <taxon>Clostridia</taxon>
        <taxon>Lachnospirales</taxon>
        <taxon>Lachnospiraceae</taxon>
        <taxon>Hespellia</taxon>
    </lineage>
</organism>